<organism evidence="5 6">
    <name type="scientific">Betta splendens</name>
    <name type="common">Siamese fighting fish</name>
    <dbReference type="NCBI Taxonomy" id="158456"/>
    <lineage>
        <taxon>Eukaryota</taxon>
        <taxon>Metazoa</taxon>
        <taxon>Chordata</taxon>
        <taxon>Craniata</taxon>
        <taxon>Vertebrata</taxon>
        <taxon>Euteleostomi</taxon>
        <taxon>Actinopterygii</taxon>
        <taxon>Neopterygii</taxon>
        <taxon>Teleostei</taxon>
        <taxon>Neoteleostei</taxon>
        <taxon>Acanthomorphata</taxon>
        <taxon>Anabantaria</taxon>
        <taxon>Anabantiformes</taxon>
        <taxon>Anabantoidei</taxon>
        <taxon>Osphronemidae</taxon>
        <taxon>Betta</taxon>
    </lineage>
</organism>
<gene>
    <name evidence="6" type="primary">s100a10b</name>
</gene>
<dbReference type="GO" id="GO:0005737">
    <property type="term" value="C:cytoplasm"/>
    <property type="evidence" value="ECO:0007669"/>
    <property type="project" value="TreeGrafter"/>
</dbReference>
<dbReference type="PROSITE" id="PS00303">
    <property type="entry name" value="S100_CABP"/>
    <property type="match status" value="1"/>
</dbReference>
<dbReference type="PANTHER" id="PTHR11639">
    <property type="entry name" value="S100 CALCIUM-BINDING PROTEIN"/>
    <property type="match status" value="1"/>
</dbReference>
<dbReference type="KEGG" id="bspl:114843193"/>
<dbReference type="CTD" id="406276"/>
<keyword evidence="4" id="KW-0106">Calcium</keyword>
<reference evidence="6" key="1">
    <citation type="submission" date="2025-08" db="UniProtKB">
        <authorList>
            <consortium name="RefSeq"/>
        </authorList>
    </citation>
    <scope>IDENTIFICATION</scope>
</reference>
<dbReference type="AlphaFoldDB" id="A0A6P7KRZ9"/>
<dbReference type="Pfam" id="PF01023">
    <property type="entry name" value="S_100"/>
    <property type="match status" value="1"/>
</dbReference>
<dbReference type="CDD" id="cd00213">
    <property type="entry name" value="S-100"/>
    <property type="match status" value="1"/>
</dbReference>
<dbReference type="InterPro" id="IPR011992">
    <property type="entry name" value="EF-hand-dom_pair"/>
</dbReference>
<keyword evidence="2" id="KW-0479">Metal-binding</keyword>
<dbReference type="PROSITE" id="PS50222">
    <property type="entry name" value="EF_HAND_2"/>
    <property type="match status" value="1"/>
</dbReference>
<evidence type="ECO:0000313" key="6">
    <source>
        <dbReference type="RefSeq" id="XP_028985322.1"/>
    </source>
</evidence>
<name>A0A6P7KRZ9_BETSP</name>
<accession>A0A6P7KRZ9</accession>
<evidence type="ECO:0000256" key="4">
    <source>
        <dbReference type="ARBA" id="ARBA00022837"/>
    </source>
</evidence>
<proteinExistence type="inferred from homology"/>
<evidence type="ECO:0000256" key="3">
    <source>
        <dbReference type="ARBA" id="ARBA00022737"/>
    </source>
</evidence>
<dbReference type="InterPro" id="IPR013787">
    <property type="entry name" value="S100_Ca-bd_sub"/>
</dbReference>
<protein>
    <submittedName>
        <fullName evidence="6">Protein S100-A10b</fullName>
    </submittedName>
</protein>
<dbReference type="SUPFAM" id="SSF47473">
    <property type="entry name" value="EF-hand"/>
    <property type="match status" value="1"/>
</dbReference>
<dbReference type="OrthoDB" id="26525at2759"/>
<dbReference type="SMART" id="SM01394">
    <property type="entry name" value="S_100"/>
    <property type="match status" value="1"/>
</dbReference>
<dbReference type="GO" id="GO:0048306">
    <property type="term" value="F:calcium-dependent protein binding"/>
    <property type="evidence" value="ECO:0007669"/>
    <property type="project" value="TreeGrafter"/>
</dbReference>
<dbReference type="GO" id="GO:0005615">
    <property type="term" value="C:extracellular space"/>
    <property type="evidence" value="ECO:0007669"/>
    <property type="project" value="TreeGrafter"/>
</dbReference>
<dbReference type="InterPro" id="IPR001751">
    <property type="entry name" value="S100/CaBP7/8-like_CS"/>
</dbReference>
<evidence type="ECO:0000256" key="2">
    <source>
        <dbReference type="ARBA" id="ARBA00022723"/>
    </source>
</evidence>
<keyword evidence="3" id="KW-0677">Repeat</keyword>
<keyword evidence="5" id="KW-1185">Reference proteome</keyword>
<dbReference type="GO" id="GO:0005509">
    <property type="term" value="F:calcium ion binding"/>
    <property type="evidence" value="ECO:0007669"/>
    <property type="project" value="InterPro"/>
</dbReference>
<dbReference type="Proteomes" id="UP000515150">
    <property type="component" value="Chromosome 16"/>
</dbReference>
<dbReference type="GeneID" id="114843193"/>
<dbReference type="InterPro" id="IPR034325">
    <property type="entry name" value="S-100_dom"/>
</dbReference>
<evidence type="ECO:0000313" key="5">
    <source>
        <dbReference type="Proteomes" id="UP000515150"/>
    </source>
</evidence>
<comment type="similarity">
    <text evidence="1">Belongs to the S-100 family.</text>
</comment>
<dbReference type="GO" id="GO:0046914">
    <property type="term" value="F:transition metal ion binding"/>
    <property type="evidence" value="ECO:0007669"/>
    <property type="project" value="InterPro"/>
</dbReference>
<dbReference type="PANTHER" id="PTHR11639:SF134">
    <property type="entry name" value="PROTEIN S100-A1-RELATED"/>
    <property type="match status" value="1"/>
</dbReference>
<evidence type="ECO:0000256" key="1">
    <source>
        <dbReference type="ARBA" id="ARBA00007323"/>
    </source>
</evidence>
<dbReference type="RefSeq" id="XP_028985322.1">
    <property type="nucleotide sequence ID" value="XM_029129489.3"/>
</dbReference>
<sequence>MTELETCMKSLIDIFHRYADSDSDGTSLTKKELKKLCDKELPSFMKAQKNPEIVDRILKDLDNNKDEKLNFEEFLPFICSLMVAADEFCLSRGKKGKK</sequence>
<dbReference type="Gene3D" id="1.10.238.10">
    <property type="entry name" value="EF-hand"/>
    <property type="match status" value="1"/>
</dbReference>
<dbReference type="InterPro" id="IPR002048">
    <property type="entry name" value="EF_hand_dom"/>
</dbReference>